<feature type="region of interest" description="Disordered" evidence="2">
    <location>
        <begin position="891"/>
        <end position="924"/>
    </location>
</feature>
<feature type="region of interest" description="Disordered" evidence="2">
    <location>
        <begin position="145"/>
        <end position="195"/>
    </location>
</feature>
<feature type="compositionally biased region" description="Basic and acidic residues" evidence="2">
    <location>
        <begin position="1075"/>
        <end position="1094"/>
    </location>
</feature>
<feature type="compositionally biased region" description="Basic residues" evidence="2">
    <location>
        <begin position="344"/>
        <end position="357"/>
    </location>
</feature>
<evidence type="ECO:0000256" key="2">
    <source>
        <dbReference type="SAM" id="MobiDB-lite"/>
    </source>
</evidence>
<feature type="compositionally biased region" description="Low complexity" evidence="2">
    <location>
        <begin position="332"/>
        <end position="341"/>
    </location>
</feature>
<feature type="compositionally biased region" description="Basic and acidic residues" evidence="2">
    <location>
        <begin position="404"/>
        <end position="413"/>
    </location>
</feature>
<proteinExistence type="predicted"/>
<feature type="region of interest" description="Disordered" evidence="2">
    <location>
        <begin position="537"/>
        <end position="563"/>
    </location>
</feature>
<organism evidence="3 4">
    <name type="scientific">Phytophthora pseudosyringae</name>
    <dbReference type="NCBI Taxonomy" id="221518"/>
    <lineage>
        <taxon>Eukaryota</taxon>
        <taxon>Sar</taxon>
        <taxon>Stramenopiles</taxon>
        <taxon>Oomycota</taxon>
        <taxon>Peronosporomycetes</taxon>
        <taxon>Peronosporales</taxon>
        <taxon>Peronosporaceae</taxon>
        <taxon>Phytophthora</taxon>
    </lineage>
</organism>
<dbReference type="OrthoDB" id="100828at2759"/>
<dbReference type="Proteomes" id="UP000694044">
    <property type="component" value="Unassembled WGS sequence"/>
</dbReference>
<keyword evidence="1" id="KW-0175">Coiled coil</keyword>
<feature type="region of interest" description="Disordered" evidence="2">
    <location>
        <begin position="702"/>
        <end position="737"/>
    </location>
</feature>
<feature type="region of interest" description="Disordered" evidence="2">
    <location>
        <begin position="332"/>
        <end position="417"/>
    </location>
</feature>
<evidence type="ECO:0000313" key="3">
    <source>
        <dbReference type="EMBL" id="KAG7378538.1"/>
    </source>
</evidence>
<gene>
    <name evidence="3" type="ORF">PHYPSEUDO_009951</name>
</gene>
<feature type="region of interest" description="Disordered" evidence="2">
    <location>
        <begin position="1053"/>
        <end position="1094"/>
    </location>
</feature>
<feature type="region of interest" description="Disordered" evidence="2">
    <location>
        <begin position="440"/>
        <end position="522"/>
    </location>
</feature>
<dbReference type="EMBL" id="JAGDFM010000415">
    <property type="protein sequence ID" value="KAG7378538.1"/>
    <property type="molecule type" value="Genomic_DNA"/>
</dbReference>
<evidence type="ECO:0000256" key="1">
    <source>
        <dbReference type="SAM" id="Coils"/>
    </source>
</evidence>
<reference evidence="3" key="1">
    <citation type="submission" date="2021-02" db="EMBL/GenBank/DDBJ databases">
        <authorList>
            <person name="Palmer J.M."/>
        </authorList>
    </citation>
    <scope>NUCLEOTIDE SEQUENCE</scope>
    <source>
        <strain evidence="3">SCRP734</strain>
    </source>
</reference>
<feature type="compositionally biased region" description="Low complexity" evidence="2">
    <location>
        <begin position="900"/>
        <end position="909"/>
    </location>
</feature>
<feature type="compositionally biased region" description="Low complexity" evidence="2">
    <location>
        <begin position="161"/>
        <end position="180"/>
    </location>
</feature>
<feature type="compositionally biased region" description="Polar residues" evidence="2">
    <location>
        <begin position="372"/>
        <end position="384"/>
    </location>
</feature>
<feature type="compositionally biased region" description="Basic and acidic residues" evidence="2">
    <location>
        <begin position="1324"/>
        <end position="1334"/>
    </location>
</feature>
<protein>
    <submittedName>
        <fullName evidence="3">Uncharacterized protein</fullName>
    </submittedName>
</protein>
<feature type="coiled-coil region" evidence="1">
    <location>
        <begin position="1363"/>
        <end position="1390"/>
    </location>
</feature>
<name>A0A8T1VEK5_9STRA</name>
<feature type="region of interest" description="Disordered" evidence="2">
    <location>
        <begin position="1262"/>
        <end position="1349"/>
    </location>
</feature>
<accession>A0A8T1VEK5</accession>
<sequence length="1456" mass="161552">MPSSEDSGTPRFNAWTLDEFGDLVTAWELAASRPRDAGAQNLHDAVFKHFVALRGGSTRRNKAALTSKRSALKFSYLYIRDFDSEQNEKQLPSFFELPALKRAELLSSWKKSNSSLVEITAGMAQGLARIVSKGGEDEPVLPVRRRQKEPQDAARMETRPTRASAALSATATTSTANLKAAPKRKKPATARATSNPWTPQEMLQLVKAWGSAAQMVCDSQSGEPMSIVHEMFRQFELLQAGRNVRNLSGLATRRRVLKQSYSRISAFDKIQEMNGDPKFTDLPVPTRQNVIRSWKNANLLDLSAEMYAELHSVISLDTRAVALEDMRRAKVASAKAANSGAGRNGRRPGRPTKKQKVTKLVGESKDDDEETGSTFSSQPPSVVDNSDEEKTAIPMMVIQSRTGVSREEERSEPVTKSVYVAEKTAAKPSVGEMHRATKAIGDADQSAKSTSPSPPREEIVSQRPSVPAFGQDRSAVRSIAAAPVQDRSSDKVTPPAVDPPTQGRVTKQSLAPTAPANPPVAASADKLVQSRIDRVEPQKTTPGVHEAPAIKGPGGWGKRKRKVHADGPNGHLWENKELQILINAWEKAAILVCNSDPAERLSLNREMYREFVEMQGGSSVRNSTALAARRSSLKFSYAHIHSFNESQKAKGEPSYHETPEGTRMTLLRSWKNRNSVDLSKDMYDGLGRILAMDEKLAAIRSLRPPPLPKPKKKVKAPKEAKDSKAGADPNHISKTAKWATEESSDLIKACADVMNVPTDKYLSQTDRESLIYDAFVARRETAGDTDTPIRRDLRSMAQQWRYILASYAYIKACNDNRSEADSPSWFEMSPVQKRAYQQCTNVPLKFVDLDAEMFALVTKTSFMGVPAPTPTLPSPAGKNAAEGISLRPRSTRKKTEAFWSSDSESSVSEMPMTGGKGGSNKDPTFAAGKKGNNWPVEEIWNLIQAWEEASGATKSSKLTSALSDTFALFMKREGSSNRNRTLNSVRNKMIALKSSFLGISAFIAEQGDSSAWFDMPVEQRLVELRSWGNKTIMDLSLEMFNALARVLHRKTSGAYEKSDGKRKPGRPAKYSPGRFDSKDIKEHDTKGHAGQKPEKYVAANWSKGELLMLGEACGELLEGRRTRRYVFEEEKDRFFRRYEELGGTNSLAAAVGLARFVLDSYEFIYFYNQKGADTNCLSWFELDPADRNPITKRMSKAYRSFNGLSTVDEEIYDMIDGIDAELRTKLGEMKKKTYKPPNDATSSRYVDIEAVVERCVFKKRKHPAPMKPVARQVPGGESSDGEADSSSSESSSDDESSGSDSSAPVVVRPHPAAQPEEDAPVPSPRRDIVRRGSDAIRVSTPRSRKRAREAYVDAEGPSTLYITEVIQKQNRKLEEAVKRFRKDSADARKEHHDFLLRKIQDSFPIDTGNGSFLERVAERQGQTLVEIFQRLQQQRDAEKAKDEDLMRQLFGASGWV</sequence>
<feature type="compositionally biased region" description="Low complexity" evidence="2">
    <location>
        <begin position="511"/>
        <end position="522"/>
    </location>
</feature>
<evidence type="ECO:0000313" key="4">
    <source>
        <dbReference type="Proteomes" id="UP000694044"/>
    </source>
</evidence>
<comment type="caution">
    <text evidence="3">The sequence shown here is derived from an EMBL/GenBank/DDBJ whole genome shotgun (WGS) entry which is preliminary data.</text>
</comment>
<keyword evidence="4" id="KW-1185">Reference proteome</keyword>
<feature type="compositionally biased region" description="Basic and acidic residues" evidence="2">
    <location>
        <begin position="716"/>
        <end position="725"/>
    </location>
</feature>
<feature type="compositionally biased region" description="Basic and acidic residues" evidence="2">
    <location>
        <begin position="148"/>
        <end position="160"/>
    </location>
</feature>